<dbReference type="Proteomes" id="UP001172386">
    <property type="component" value="Unassembled WGS sequence"/>
</dbReference>
<gene>
    <name evidence="1" type="ORF">H2198_000209</name>
</gene>
<dbReference type="EMBL" id="JAPDRQ010000002">
    <property type="protein sequence ID" value="KAJ9664558.1"/>
    <property type="molecule type" value="Genomic_DNA"/>
</dbReference>
<accession>A0ACC3AKN5</accession>
<proteinExistence type="predicted"/>
<protein>
    <submittedName>
        <fullName evidence="1">Uncharacterized protein</fullName>
    </submittedName>
</protein>
<organism evidence="1 2">
    <name type="scientific">Neophaeococcomyces mojaviensis</name>
    <dbReference type="NCBI Taxonomy" id="3383035"/>
    <lineage>
        <taxon>Eukaryota</taxon>
        <taxon>Fungi</taxon>
        <taxon>Dikarya</taxon>
        <taxon>Ascomycota</taxon>
        <taxon>Pezizomycotina</taxon>
        <taxon>Eurotiomycetes</taxon>
        <taxon>Chaetothyriomycetidae</taxon>
        <taxon>Chaetothyriales</taxon>
        <taxon>Chaetothyriales incertae sedis</taxon>
        <taxon>Neophaeococcomyces</taxon>
    </lineage>
</organism>
<keyword evidence="2" id="KW-1185">Reference proteome</keyword>
<evidence type="ECO:0000313" key="2">
    <source>
        <dbReference type="Proteomes" id="UP001172386"/>
    </source>
</evidence>
<name>A0ACC3AKN5_9EURO</name>
<evidence type="ECO:0000313" key="1">
    <source>
        <dbReference type="EMBL" id="KAJ9664558.1"/>
    </source>
</evidence>
<reference evidence="1" key="1">
    <citation type="submission" date="2022-10" db="EMBL/GenBank/DDBJ databases">
        <title>Culturing micro-colonial fungi from biological soil crusts in the Mojave desert and describing Neophaeococcomyces mojavensis, and introducing the new genera and species Taxawa tesnikishii.</title>
        <authorList>
            <person name="Kurbessoian T."/>
            <person name="Stajich J.E."/>
        </authorList>
    </citation>
    <scope>NUCLEOTIDE SEQUENCE</scope>
    <source>
        <strain evidence="1">JES_112</strain>
    </source>
</reference>
<comment type="caution">
    <text evidence="1">The sequence shown here is derived from an EMBL/GenBank/DDBJ whole genome shotgun (WGS) entry which is preliminary data.</text>
</comment>
<sequence>MAVIWFIITCRRRHRKRSQFSGISKSRGAYAKLQKPRPVSTDKSSKRTSTSTTSISSYTKQVIDLEAQAQTSEEASIYNKKDAAGVAALNRVVSKASIKRPQTSARTSSALDRNPSVSSHYSYDRHISEYTGLVSPELQALISEEQETLPEVYQDFPEVAPGQSQPLSIPLPSTPNQYRHPRQPPHSPHLPKNTTTAASESAPTPSPNPQSHTTTLPPPLPRKSSRRSSAPTSIDQRLRGAMAAPALLVTKPSVSTLAGGEVFELEGSDVQQRQQQRYELEDQQGRRGGDTELLLSVPRRTSTRRSRSSER</sequence>